<evidence type="ECO:0000313" key="2">
    <source>
        <dbReference type="EMBL" id="CAI0627170.1"/>
    </source>
</evidence>
<evidence type="ECO:0000313" key="3">
    <source>
        <dbReference type="Proteomes" id="UP001154282"/>
    </source>
</evidence>
<accession>A0AAV0S302</accession>
<sequence length="36" mass="3899">MQPRFPPFLHRHVAPVPHQLPALPGPHRRGPGVGSG</sequence>
<comment type="caution">
    <text evidence="2">The sequence shown here is derived from an EMBL/GenBank/DDBJ whole genome shotgun (WGS) entry which is preliminary data.</text>
</comment>
<keyword evidence="3" id="KW-1185">Reference proteome</keyword>
<reference evidence="2" key="1">
    <citation type="submission" date="2022-08" db="EMBL/GenBank/DDBJ databases">
        <authorList>
            <person name="Gutierrez-Valencia J."/>
        </authorList>
    </citation>
    <scope>NUCLEOTIDE SEQUENCE</scope>
</reference>
<gene>
    <name evidence="2" type="ORF">LITE_LOCUS51170</name>
</gene>
<evidence type="ECO:0000256" key="1">
    <source>
        <dbReference type="SAM" id="MobiDB-lite"/>
    </source>
</evidence>
<protein>
    <submittedName>
        <fullName evidence="2">Uncharacterized protein</fullName>
    </submittedName>
</protein>
<dbReference type="EMBL" id="CAMGYJ010000011">
    <property type="protein sequence ID" value="CAI0627170.1"/>
    <property type="molecule type" value="Genomic_DNA"/>
</dbReference>
<dbReference type="AlphaFoldDB" id="A0AAV0S302"/>
<proteinExistence type="predicted"/>
<organism evidence="2 3">
    <name type="scientific">Linum tenue</name>
    <dbReference type="NCBI Taxonomy" id="586396"/>
    <lineage>
        <taxon>Eukaryota</taxon>
        <taxon>Viridiplantae</taxon>
        <taxon>Streptophyta</taxon>
        <taxon>Embryophyta</taxon>
        <taxon>Tracheophyta</taxon>
        <taxon>Spermatophyta</taxon>
        <taxon>Magnoliopsida</taxon>
        <taxon>eudicotyledons</taxon>
        <taxon>Gunneridae</taxon>
        <taxon>Pentapetalae</taxon>
        <taxon>rosids</taxon>
        <taxon>fabids</taxon>
        <taxon>Malpighiales</taxon>
        <taxon>Linaceae</taxon>
        <taxon>Linum</taxon>
    </lineage>
</organism>
<feature type="region of interest" description="Disordered" evidence="1">
    <location>
        <begin position="1"/>
        <end position="36"/>
    </location>
</feature>
<name>A0AAV0S302_9ROSI</name>
<dbReference type="Proteomes" id="UP001154282">
    <property type="component" value="Unassembled WGS sequence"/>
</dbReference>